<dbReference type="RefSeq" id="WP_105940650.1">
    <property type="nucleotide sequence ID" value="NZ_CP027433.1"/>
</dbReference>
<dbReference type="OrthoDB" id="9800864at2"/>
<reference evidence="1 2" key="1">
    <citation type="submission" date="2018-03" db="EMBL/GenBank/DDBJ databases">
        <title>Characteristics and genome of n-alkane degrading marine bacteria Gordonia iterans isolated from crude oil contaminated in Tae-an, South Korea.</title>
        <authorList>
            <person name="Lee S.-S."/>
            <person name="Kim H."/>
        </authorList>
    </citation>
    <scope>NUCLEOTIDE SEQUENCE [LARGE SCALE GENOMIC DNA]</scope>
    <source>
        <strain evidence="1 2">Co17</strain>
    </source>
</reference>
<keyword evidence="2" id="KW-1185">Reference proteome</keyword>
<protein>
    <submittedName>
        <fullName evidence="1">Uncharacterized protein</fullName>
    </submittedName>
</protein>
<evidence type="ECO:0000313" key="2">
    <source>
        <dbReference type="Proteomes" id="UP000239814"/>
    </source>
</evidence>
<proteinExistence type="predicted"/>
<accession>A0A2S0KB25</accession>
<dbReference type="Proteomes" id="UP000239814">
    <property type="component" value="Chromosome"/>
</dbReference>
<name>A0A2S0KB25_9ACTN</name>
<sequence length="75" mass="8181">MADELYDLKGIAELTGLSVGTVRVYFARSKDARKAGLTEVTPGSGEALPEPDYRIGQSPAWKLETLQPWLDARSS</sequence>
<evidence type="ECO:0000313" key="1">
    <source>
        <dbReference type="EMBL" id="AVL98901.1"/>
    </source>
</evidence>
<dbReference type="KEGG" id="git:C6V83_00005"/>
<organism evidence="1 2">
    <name type="scientific">Gordonia iterans</name>
    <dbReference type="NCBI Taxonomy" id="1004901"/>
    <lineage>
        <taxon>Bacteria</taxon>
        <taxon>Bacillati</taxon>
        <taxon>Actinomycetota</taxon>
        <taxon>Actinomycetes</taxon>
        <taxon>Mycobacteriales</taxon>
        <taxon>Gordoniaceae</taxon>
        <taxon>Gordonia</taxon>
    </lineage>
</organism>
<dbReference type="AlphaFoldDB" id="A0A2S0KB25"/>
<dbReference type="EMBL" id="CP027433">
    <property type="protein sequence ID" value="AVL98901.1"/>
    <property type="molecule type" value="Genomic_DNA"/>
</dbReference>
<gene>
    <name evidence="1" type="ORF">C6V83_00005</name>
</gene>